<proteinExistence type="predicted"/>
<dbReference type="InterPro" id="IPR000432">
    <property type="entry name" value="DNA_mismatch_repair_MutS_C"/>
</dbReference>
<evidence type="ECO:0000256" key="4">
    <source>
        <dbReference type="SAM" id="MobiDB-lite"/>
    </source>
</evidence>
<keyword evidence="1" id="KW-0547">Nucleotide-binding</keyword>
<dbReference type="GO" id="GO:0005524">
    <property type="term" value="F:ATP binding"/>
    <property type="evidence" value="ECO:0007669"/>
    <property type="project" value="UniProtKB-KW"/>
</dbReference>
<protein>
    <submittedName>
        <fullName evidence="6">DNA mismatch repair protein</fullName>
    </submittedName>
</protein>
<dbReference type="RefSeq" id="WP_179168776.1">
    <property type="nucleotide sequence ID" value="NZ_CP058529.1"/>
</dbReference>
<dbReference type="PANTHER" id="PTHR11361:SF125">
    <property type="entry name" value="DNA-BINDING PROTEIN MUTS2"/>
    <property type="match status" value="1"/>
</dbReference>
<dbReference type="GO" id="GO:0006298">
    <property type="term" value="P:mismatch repair"/>
    <property type="evidence" value="ECO:0007669"/>
    <property type="project" value="InterPro"/>
</dbReference>
<feature type="compositionally biased region" description="Gly residues" evidence="4">
    <location>
        <begin position="359"/>
        <end position="369"/>
    </location>
</feature>
<feature type="region of interest" description="Disordered" evidence="4">
    <location>
        <begin position="344"/>
        <end position="369"/>
    </location>
</feature>
<evidence type="ECO:0000256" key="3">
    <source>
        <dbReference type="ARBA" id="ARBA00023125"/>
    </source>
</evidence>
<keyword evidence="2" id="KW-0067">ATP-binding</keyword>
<dbReference type="KEGG" id="halg:HUG10_06440"/>
<dbReference type="OrthoDB" id="25832at2157"/>
<dbReference type="AlphaFoldDB" id="A0A7D5K0V1"/>
<gene>
    <name evidence="6" type="ORF">HUG10_06440</name>
</gene>
<evidence type="ECO:0000313" key="7">
    <source>
        <dbReference type="Proteomes" id="UP000509750"/>
    </source>
</evidence>
<evidence type="ECO:0000256" key="1">
    <source>
        <dbReference type="ARBA" id="ARBA00022741"/>
    </source>
</evidence>
<keyword evidence="7" id="KW-1185">Reference proteome</keyword>
<dbReference type="InterPro" id="IPR027417">
    <property type="entry name" value="P-loop_NTPase"/>
</dbReference>
<accession>A0A7D5K0V1</accession>
<dbReference type="GO" id="GO:0140664">
    <property type="term" value="F:ATP-dependent DNA damage sensor activity"/>
    <property type="evidence" value="ECO:0007669"/>
    <property type="project" value="InterPro"/>
</dbReference>
<dbReference type="Gene3D" id="3.40.50.300">
    <property type="entry name" value="P-loop containing nucleotide triphosphate hydrolases"/>
    <property type="match status" value="1"/>
</dbReference>
<dbReference type="SMART" id="SM00534">
    <property type="entry name" value="MUTSac"/>
    <property type="match status" value="1"/>
</dbReference>
<evidence type="ECO:0000259" key="5">
    <source>
        <dbReference type="SMART" id="SM00534"/>
    </source>
</evidence>
<keyword evidence="3" id="KW-0238">DNA-binding</keyword>
<name>A0A7D5K0V1_9EURY</name>
<reference evidence="6 7" key="1">
    <citation type="submission" date="2020-07" db="EMBL/GenBank/DDBJ databases">
        <title>Gai3-2, isolated from salt lake.</title>
        <authorList>
            <person name="Cui H."/>
            <person name="Shi X."/>
        </authorList>
    </citation>
    <scope>NUCLEOTIDE SEQUENCE [LARGE SCALE GENOMIC DNA]</scope>
    <source>
        <strain evidence="6 7">Gai3-2</strain>
    </source>
</reference>
<dbReference type="EMBL" id="CP058529">
    <property type="protein sequence ID" value="QLG27201.1"/>
    <property type="molecule type" value="Genomic_DNA"/>
</dbReference>
<evidence type="ECO:0000313" key="6">
    <source>
        <dbReference type="EMBL" id="QLG27201.1"/>
    </source>
</evidence>
<feature type="compositionally biased region" description="Acidic residues" evidence="4">
    <location>
        <begin position="348"/>
        <end position="358"/>
    </location>
</feature>
<dbReference type="SUPFAM" id="SSF52540">
    <property type="entry name" value="P-loop containing nucleoside triphosphate hydrolases"/>
    <property type="match status" value="1"/>
</dbReference>
<sequence length="611" mass="64273">MRLEDYWGVGPKTAETLRGTLGEERAISAIESADVAALADAGVSRGRATWVLRRANGEAGMDLFGTADARNVYDRLLTLAAEFAVTEHAADRVRVLTPLTDPADRRDRLDDVLEARDAWIGLDDEEREAVLDAFREFDEAGGTDTAAVRTALALRAAGLRGGTFAALEDIDEDALREAGEALAAFSGTFDQSGEDGGSGEIAEGADERLDRLREQRDAARELEDSAFDVIETIRERGVRDADAFRSTVVEYVASETDLTRGRVESAAPDGAVDSADFVSATLRGLASDLDADVAEHEAEVRAELEAAVEEAGGDVDAAVTAVSDIAFLLSLARFAVEYDLTRPVLDGDGTDGDSENGDAGDGGEGGVGGRVDGVAVDGARNLFLAGDVQPVTYAVGDHGLDIDAPSGDRVTVLTGANSGGKTTLLETLCQVTVLASMGLPVPAEAAEVGSFDTVVFHRRHASFNAGVLEATLKSIVPPLSGEGRTLMLVDEFEAITEPGRAADLLNGLVELTVDRGALGAYVTHLADDLSPLPDVARVDGIFAEGLTNDLKLRVDYQPRFGTVGKSTPEFIVSRLVANSSDRSEKAGFQKLASAVGEEAVQRTLSDADWSG</sequence>
<dbReference type="GeneID" id="56028455"/>
<dbReference type="InterPro" id="IPR045076">
    <property type="entry name" value="MutS"/>
</dbReference>
<dbReference type="GO" id="GO:0030983">
    <property type="term" value="F:mismatched DNA binding"/>
    <property type="evidence" value="ECO:0007669"/>
    <property type="project" value="InterPro"/>
</dbReference>
<feature type="domain" description="DNA mismatch repair proteins mutS family" evidence="5">
    <location>
        <begin position="408"/>
        <end position="592"/>
    </location>
</feature>
<organism evidence="6 7">
    <name type="scientific">Halorarum halophilum</name>
    <dbReference type="NCBI Taxonomy" id="2743090"/>
    <lineage>
        <taxon>Archaea</taxon>
        <taxon>Methanobacteriati</taxon>
        <taxon>Methanobacteriota</taxon>
        <taxon>Stenosarchaea group</taxon>
        <taxon>Halobacteria</taxon>
        <taxon>Halobacteriales</taxon>
        <taxon>Haloferacaceae</taxon>
        <taxon>Halorarum</taxon>
    </lineage>
</organism>
<dbReference type="PANTHER" id="PTHR11361">
    <property type="entry name" value="DNA MISMATCH REPAIR PROTEIN MUTS FAMILY MEMBER"/>
    <property type="match status" value="1"/>
</dbReference>
<evidence type="ECO:0000256" key="2">
    <source>
        <dbReference type="ARBA" id="ARBA00022840"/>
    </source>
</evidence>
<dbReference type="Proteomes" id="UP000509750">
    <property type="component" value="Chromosome"/>
</dbReference>